<accession>A0A4Y2DVC6</accession>
<dbReference type="Proteomes" id="UP000499080">
    <property type="component" value="Unassembled WGS sequence"/>
</dbReference>
<sequence>MSAQQLKEVLHSRNVSFISRFASDVPIVLISVQEKGENLMGKIGAVGQMIQSLPSKAANEFFCVPCCVGSCTRTKSLNSRALVGPYSPIRLSPFSRIQVSTILTSNWR</sequence>
<gene>
    <name evidence="1" type="ORF">AVEN_375_1</name>
</gene>
<name>A0A4Y2DVC6_ARAVE</name>
<organism evidence="1 2">
    <name type="scientific">Araneus ventricosus</name>
    <name type="common">Orbweaver spider</name>
    <name type="synonym">Epeira ventricosa</name>
    <dbReference type="NCBI Taxonomy" id="182803"/>
    <lineage>
        <taxon>Eukaryota</taxon>
        <taxon>Metazoa</taxon>
        <taxon>Ecdysozoa</taxon>
        <taxon>Arthropoda</taxon>
        <taxon>Chelicerata</taxon>
        <taxon>Arachnida</taxon>
        <taxon>Araneae</taxon>
        <taxon>Araneomorphae</taxon>
        <taxon>Entelegynae</taxon>
        <taxon>Araneoidea</taxon>
        <taxon>Araneidae</taxon>
        <taxon>Araneus</taxon>
    </lineage>
</organism>
<dbReference type="EMBL" id="BGPR01000426">
    <property type="protein sequence ID" value="GBM19575.1"/>
    <property type="molecule type" value="Genomic_DNA"/>
</dbReference>
<keyword evidence="2" id="KW-1185">Reference proteome</keyword>
<evidence type="ECO:0000313" key="1">
    <source>
        <dbReference type="EMBL" id="GBM19575.1"/>
    </source>
</evidence>
<evidence type="ECO:0000313" key="2">
    <source>
        <dbReference type="Proteomes" id="UP000499080"/>
    </source>
</evidence>
<reference evidence="1 2" key="1">
    <citation type="journal article" date="2019" name="Sci. Rep.">
        <title>Orb-weaving spider Araneus ventricosus genome elucidates the spidroin gene catalogue.</title>
        <authorList>
            <person name="Kono N."/>
            <person name="Nakamura H."/>
            <person name="Ohtoshi R."/>
            <person name="Moran D.A.P."/>
            <person name="Shinohara A."/>
            <person name="Yoshida Y."/>
            <person name="Fujiwara M."/>
            <person name="Mori M."/>
            <person name="Tomita M."/>
            <person name="Arakawa K."/>
        </authorList>
    </citation>
    <scope>NUCLEOTIDE SEQUENCE [LARGE SCALE GENOMIC DNA]</scope>
</reference>
<protein>
    <submittedName>
        <fullName evidence="1">Uncharacterized protein</fullName>
    </submittedName>
</protein>
<dbReference type="AlphaFoldDB" id="A0A4Y2DVC6"/>
<proteinExistence type="predicted"/>
<comment type="caution">
    <text evidence="1">The sequence shown here is derived from an EMBL/GenBank/DDBJ whole genome shotgun (WGS) entry which is preliminary data.</text>
</comment>